<dbReference type="Proteomes" id="UP001217838">
    <property type="component" value="Unassembled WGS sequence"/>
</dbReference>
<dbReference type="CDD" id="cd00387">
    <property type="entry name" value="Ribosomal_L7_L12"/>
    <property type="match status" value="3"/>
</dbReference>
<name>A0ABT5BHE2_9BACT</name>
<evidence type="ECO:0000259" key="3">
    <source>
        <dbReference type="Pfam" id="PF00542"/>
    </source>
</evidence>
<dbReference type="EMBL" id="JAQNDN010000022">
    <property type="protein sequence ID" value="MDC0673577.1"/>
    <property type="molecule type" value="Genomic_DNA"/>
</dbReference>
<dbReference type="Gene3D" id="3.30.1390.10">
    <property type="match status" value="7"/>
</dbReference>
<feature type="domain" description="Large ribosomal subunit protein bL12 C-terminal" evidence="3">
    <location>
        <begin position="203"/>
        <end position="268"/>
    </location>
</feature>
<evidence type="ECO:0000313" key="5">
    <source>
        <dbReference type="Proteomes" id="UP001217838"/>
    </source>
</evidence>
<feature type="domain" description="Large ribosomal subunit protein bL12 C-terminal" evidence="3">
    <location>
        <begin position="372"/>
        <end position="438"/>
    </location>
</feature>
<dbReference type="SUPFAM" id="SSF54736">
    <property type="entry name" value="ClpS-like"/>
    <property type="match status" value="7"/>
</dbReference>
<evidence type="ECO:0000313" key="4">
    <source>
        <dbReference type="EMBL" id="MDC0673577.1"/>
    </source>
</evidence>
<dbReference type="Pfam" id="PF00542">
    <property type="entry name" value="Ribosomal_L12"/>
    <property type="match status" value="7"/>
</dbReference>
<feature type="domain" description="Large ribosomal subunit protein bL12 C-terminal" evidence="3">
    <location>
        <begin position="13"/>
        <end position="77"/>
    </location>
</feature>
<feature type="domain" description="Large ribosomal subunit protein bL12 C-terminal" evidence="3">
    <location>
        <begin position="92"/>
        <end position="157"/>
    </location>
</feature>
<evidence type="ECO:0000256" key="2">
    <source>
        <dbReference type="ARBA" id="ARBA00023274"/>
    </source>
</evidence>
<feature type="domain" description="Large ribosomal subunit protein bL12 C-terminal" evidence="3">
    <location>
        <begin position="285"/>
        <end position="350"/>
    </location>
</feature>
<sequence>MRAGETGEVVPQDVILRDAGPNRAAVVEVVRAMTGLETSAAADLVARVPSALRVRIAPALAEALRSKLVAAGATVEVRAHATAPVAAAPRFFDVYLQDRGANKIDVVRALKQMMGLGLREAVELVDDAPSLLKRRIEEDEAEALRHELVEAGAVVEVRVHDGSAPPERAATGEASVTWGATATPSGASATNVATAASTPIEGFGVVLNNFGVQKINVIKVIREATGLGLKEAKDLAETTDALVKQGLSEAEAWALAEKLTSVGATVEVRRPSRAAVPSNPSAEAFGVKLKHCGPNKISVIKLVREVTGLGLKDAKDLSESTDVWIREDMLEDEARSLAQQLTGVGASVEVHGFGRPAAMPVIEPFGYAVDGFGVKLKSCGPNKISVIKAIREARADLGLKDAKDLAESTDVWVKQGMDEEEARALAKALKDVGATIEIHGSAWEETPERVPVDVVLVSCGPMKINVIKVIREETGLGLKEAKDLAEAPGSVVREGLGPEDAEALRQKLVAFGATVELREVEGSRPGPAYVDVFLRSQGPNKILVIKEVRALTGLGLKEAKDLVEAAPRMVQEKVELSTAKRLQAVLVEAGADVELR</sequence>
<feature type="domain" description="Large ribosomal subunit protein bL12 C-terminal" evidence="3">
    <location>
        <begin position="452"/>
        <end position="517"/>
    </location>
</feature>
<feature type="domain" description="Large ribosomal subunit protein bL12 C-terminal" evidence="3">
    <location>
        <begin position="530"/>
        <end position="595"/>
    </location>
</feature>
<dbReference type="PANTHER" id="PTHR45987:SF4">
    <property type="entry name" value="LARGE RIBOSOMAL SUBUNIT PROTEIN BL12M"/>
    <property type="match status" value="1"/>
</dbReference>
<gene>
    <name evidence="4" type="ORF">POL58_37880</name>
</gene>
<keyword evidence="1 4" id="KW-0689">Ribosomal protein</keyword>
<comment type="caution">
    <text evidence="4">The sequence shown here is derived from an EMBL/GenBank/DDBJ whole genome shotgun (WGS) entry which is preliminary data.</text>
</comment>
<keyword evidence="2" id="KW-0687">Ribonucleoprotein</keyword>
<accession>A0ABT5BHE2</accession>
<dbReference type="InterPro" id="IPR013823">
    <property type="entry name" value="Ribosomal_bL12_C"/>
</dbReference>
<dbReference type="InterPro" id="IPR000206">
    <property type="entry name" value="Ribosomal_bL12"/>
</dbReference>
<protein>
    <submittedName>
        <fullName evidence="4">Ribosomal protein L7/L12</fullName>
    </submittedName>
</protein>
<dbReference type="PANTHER" id="PTHR45987">
    <property type="entry name" value="39S RIBOSOMAL PROTEIN L12"/>
    <property type="match status" value="1"/>
</dbReference>
<organism evidence="4 5">
    <name type="scientific">Nannocystis radixulma</name>
    <dbReference type="NCBI Taxonomy" id="2995305"/>
    <lineage>
        <taxon>Bacteria</taxon>
        <taxon>Pseudomonadati</taxon>
        <taxon>Myxococcota</taxon>
        <taxon>Polyangia</taxon>
        <taxon>Nannocystales</taxon>
        <taxon>Nannocystaceae</taxon>
        <taxon>Nannocystis</taxon>
    </lineage>
</organism>
<reference evidence="4 5" key="1">
    <citation type="submission" date="2022-11" db="EMBL/GenBank/DDBJ databases">
        <title>Minimal conservation of predation-associated metabolite biosynthetic gene clusters underscores biosynthetic potential of Myxococcota including descriptions for ten novel species: Archangium lansinium sp. nov., Myxococcus landrumus sp. nov., Nannocystis bai.</title>
        <authorList>
            <person name="Ahearne A."/>
            <person name="Stevens C."/>
            <person name="Dowd S."/>
        </authorList>
    </citation>
    <scope>NUCLEOTIDE SEQUENCE [LARGE SCALE GENOMIC DNA]</scope>
    <source>
        <strain evidence="4 5">NCELM</strain>
    </source>
</reference>
<evidence type="ECO:0000256" key="1">
    <source>
        <dbReference type="ARBA" id="ARBA00022980"/>
    </source>
</evidence>
<proteinExistence type="predicted"/>
<dbReference type="InterPro" id="IPR014719">
    <property type="entry name" value="Ribosomal_bL12_C/ClpS-like"/>
</dbReference>
<dbReference type="GO" id="GO:0005840">
    <property type="term" value="C:ribosome"/>
    <property type="evidence" value="ECO:0007669"/>
    <property type="project" value="UniProtKB-KW"/>
</dbReference>
<keyword evidence="5" id="KW-1185">Reference proteome</keyword>